<organism evidence="1 2">
    <name type="scientific">Cytobacillus oceanisediminis</name>
    <dbReference type="NCBI Taxonomy" id="665099"/>
    <lineage>
        <taxon>Bacteria</taxon>
        <taxon>Bacillati</taxon>
        <taxon>Bacillota</taxon>
        <taxon>Bacilli</taxon>
        <taxon>Bacillales</taxon>
        <taxon>Bacillaceae</taxon>
        <taxon>Cytobacillus</taxon>
    </lineage>
</organism>
<reference evidence="1 2" key="1">
    <citation type="journal article" date="2015" name="Stand. Genomic Sci.">
        <title>Genomic Encyclopedia of Bacterial and Archaeal Type Strains, Phase III: the genomes of soil and plant-associated and newly described type strains.</title>
        <authorList>
            <person name="Whitman W.B."/>
            <person name="Woyke T."/>
            <person name="Klenk H.P."/>
            <person name="Zhou Y."/>
            <person name="Lilburn T.G."/>
            <person name="Beck B.J."/>
            <person name="De Vos P."/>
            <person name="Vandamme P."/>
            <person name="Eisen J.A."/>
            <person name="Garrity G."/>
            <person name="Hugenholtz P."/>
            <person name="Kyrpides N.C."/>
        </authorList>
    </citation>
    <scope>NUCLEOTIDE SEQUENCE [LARGE SCALE GENOMIC DNA]</scope>
    <source>
        <strain evidence="1 2">CGMCC 1.10115</strain>
    </source>
</reference>
<evidence type="ECO:0000313" key="1">
    <source>
        <dbReference type="EMBL" id="TWH90565.1"/>
    </source>
</evidence>
<name>A0A562K5S6_9BACI</name>
<keyword evidence="2" id="KW-1185">Reference proteome</keyword>
<comment type="caution">
    <text evidence="1">The sequence shown here is derived from an EMBL/GenBank/DDBJ whole genome shotgun (WGS) entry which is preliminary data.</text>
</comment>
<dbReference type="Proteomes" id="UP000318667">
    <property type="component" value="Unassembled WGS sequence"/>
</dbReference>
<dbReference type="EMBL" id="VLKI01000001">
    <property type="protein sequence ID" value="TWH90565.1"/>
    <property type="molecule type" value="Genomic_DNA"/>
</dbReference>
<dbReference type="AlphaFoldDB" id="A0A562K5S6"/>
<accession>A0A562K5S6</accession>
<proteinExistence type="predicted"/>
<gene>
    <name evidence="1" type="ORF">IQ19_00008</name>
</gene>
<evidence type="ECO:0000313" key="2">
    <source>
        <dbReference type="Proteomes" id="UP000318667"/>
    </source>
</evidence>
<protein>
    <submittedName>
        <fullName evidence="1">Uncharacterized protein</fullName>
    </submittedName>
</protein>
<sequence length="52" mass="5912">MCFCHEFNKKIAPKGLYHGRVLPATKGNNTILKSSKVYKVPSLHTKKIKKNN</sequence>